<protein>
    <submittedName>
        <fullName evidence="3">CocE/NonD family hydrolase</fullName>
    </submittedName>
</protein>
<dbReference type="InterPro" id="IPR029058">
    <property type="entry name" value="AB_hydrolase_fold"/>
</dbReference>
<dbReference type="SMART" id="SM00939">
    <property type="entry name" value="PepX_C"/>
    <property type="match status" value="1"/>
</dbReference>
<dbReference type="Pfam" id="PF02129">
    <property type="entry name" value="Peptidase_S15"/>
    <property type="match status" value="1"/>
</dbReference>
<dbReference type="InterPro" id="IPR000383">
    <property type="entry name" value="Xaa-Pro-like_dom"/>
</dbReference>
<dbReference type="InterPro" id="IPR005674">
    <property type="entry name" value="CocE/Ser_esterase"/>
</dbReference>
<feature type="domain" description="Xaa-Pro dipeptidyl-peptidase C-terminal" evidence="2">
    <location>
        <begin position="287"/>
        <end position="522"/>
    </location>
</feature>
<reference evidence="3 4" key="1">
    <citation type="submission" date="2019-07" db="EMBL/GenBank/DDBJ databases">
        <title>Reinekea sp. strain SSH23 genome sequencing and assembly.</title>
        <authorList>
            <person name="Kim I."/>
        </authorList>
    </citation>
    <scope>NUCLEOTIDE SEQUENCE [LARGE SCALE GENOMIC DNA]</scope>
    <source>
        <strain evidence="3 4">SSH23</strain>
    </source>
</reference>
<evidence type="ECO:0000313" key="4">
    <source>
        <dbReference type="Proteomes" id="UP000321764"/>
    </source>
</evidence>
<dbReference type="NCBIfam" id="TIGR00976">
    <property type="entry name" value="CocE_NonD"/>
    <property type="match status" value="1"/>
</dbReference>
<dbReference type="AlphaFoldDB" id="A0A5C8Z8A1"/>
<sequence>MKKCDIKEIHHDWLRLPDGTRLAYRAWLPENSDRQPVPAILEYLPYRKNDGTIYRDEITMLKTAQQGYACIRVDIRGTGESEGYFDDEYSPQELQDGVDTIAWIASQPWCDGNVGMVGISWGGFNALQIAALQPQALKAIISQCSTDDRYSDDVHYAGGCLLNDNLDWAGYFWAYALGRAPDARLVGDDWQAIWLDRLNNMPMLALPWLSHQVRDDYWKHASVCEDYNAIKIPVYSISGWSDGYRNAVFRLLENLPGIKKGLVGPWCHAYPNMASPKPSIDYITESVRWWDRWLKNVDNGIEHEPELHYYLQQSVLPQADYDYRAGQWVSEPVWPSENTETETLYFSEHGLHLQAQASDAELSICSPQTVGLQGGNFFVGMRIDKEQPVDQRDDDAGSLVFDSDSLTADKAIAGQMKINLKLCSDQAQANLIVRISDVHPSGEVTRISYGVLNLTHRNSHEQPELLQPNQWYDIALNINHIAYVVPQGHKIRVAISTNYWPLIWPSAHSATLRIAPQSCSLQLPLNNAPEVSSAFADYEETLSFNAQQTKPMVSERTLHTDSETGVITLETLEDFGNDFYQSTQSECEFSIHQLRSIHPLDPLSAKNDIRFHVNMGREGWRSALKARYQMTSDADHFYISANWQAYVDGELIFTKDFTETIKRQFL</sequence>
<evidence type="ECO:0000256" key="1">
    <source>
        <dbReference type="ARBA" id="ARBA00022801"/>
    </source>
</evidence>
<proteinExistence type="predicted"/>
<keyword evidence="1 3" id="KW-0378">Hydrolase</keyword>
<keyword evidence="4" id="KW-1185">Reference proteome</keyword>
<evidence type="ECO:0000313" key="3">
    <source>
        <dbReference type="EMBL" id="TXR53381.1"/>
    </source>
</evidence>
<dbReference type="GO" id="GO:0008239">
    <property type="term" value="F:dipeptidyl-peptidase activity"/>
    <property type="evidence" value="ECO:0007669"/>
    <property type="project" value="InterPro"/>
</dbReference>
<name>A0A5C8Z8A1_9GAMM</name>
<dbReference type="EMBL" id="VKAD01000001">
    <property type="protein sequence ID" value="TXR53381.1"/>
    <property type="molecule type" value="Genomic_DNA"/>
</dbReference>
<dbReference type="Gene3D" id="3.40.50.1820">
    <property type="entry name" value="alpha/beta hydrolase"/>
    <property type="match status" value="1"/>
</dbReference>
<dbReference type="SUPFAM" id="SSF53474">
    <property type="entry name" value="alpha/beta-Hydrolases"/>
    <property type="match status" value="1"/>
</dbReference>
<gene>
    <name evidence="3" type="ORF">FME95_02075</name>
</gene>
<comment type="caution">
    <text evidence="3">The sequence shown here is derived from an EMBL/GenBank/DDBJ whole genome shotgun (WGS) entry which is preliminary data.</text>
</comment>
<dbReference type="InterPro" id="IPR050585">
    <property type="entry name" value="Xaa-Pro_dipeptidyl-ppase/CocE"/>
</dbReference>
<accession>A0A5C8Z8A1</accession>
<dbReference type="Pfam" id="PF08530">
    <property type="entry name" value="PepX_C"/>
    <property type="match status" value="1"/>
</dbReference>
<dbReference type="PANTHER" id="PTHR43056:SF10">
    <property type="entry name" value="COCE_NOND FAMILY, PUTATIVE (AFU_ORTHOLOGUE AFUA_7G00600)-RELATED"/>
    <property type="match status" value="1"/>
</dbReference>
<dbReference type="InterPro" id="IPR013736">
    <property type="entry name" value="Xaa-Pro_dipept_C"/>
</dbReference>
<dbReference type="SUPFAM" id="SSF49785">
    <property type="entry name" value="Galactose-binding domain-like"/>
    <property type="match status" value="1"/>
</dbReference>
<organism evidence="3 4">
    <name type="scientific">Reinekea thalattae</name>
    <dbReference type="NCBI Taxonomy" id="2593301"/>
    <lineage>
        <taxon>Bacteria</taxon>
        <taxon>Pseudomonadati</taxon>
        <taxon>Pseudomonadota</taxon>
        <taxon>Gammaproteobacteria</taxon>
        <taxon>Oceanospirillales</taxon>
        <taxon>Saccharospirillaceae</taxon>
        <taxon>Reinekea</taxon>
    </lineage>
</organism>
<dbReference type="Gene3D" id="2.60.120.260">
    <property type="entry name" value="Galactose-binding domain-like"/>
    <property type="match status" value="1"/>
</dbReference>
<dbReference type="RefSeq" id="WP_147712704.1">
    <property type="nucleotide sequence ID" value="NZ_VKAD01000001.1"/>
</dbReference>
<evidence type="ECO:0000259" key="2">
    <source>
        <dbReference type="SMART" id="SM00939"/>
    </source>
</evidence>
<dbReference type="Gene3D" id="1.10.3020.10">
    <property type="entry name" value="alpha-amino acid ester hydrolase ( Helical cap domain)"/>
    <property type="match status" value="1"/>
</dbReference>
<dbReference type="Proteomes" id="UP000321764">
    <property type="component" value="Unassembled WGS sequence"/>
</dbReference>
<dbReference type="InterPro" id="IPR008979">
    <property type="entry name" value="Galactose-bd-like_sf"/>
</dbReference>
<dbReference type="OrthoDB" id="9806163at2"/>
<dbReference type="PANTHER" id="PTHR43056">
    <property type="entry name" value="PEPTIDASE S9 PROLYL OLIGOPEPTIDASE"/>
    <property type="match status" value="1"/>
</dbReference>